<evidence type="ECO:0000313" key="2">
    <source>
        <dbReference type="Proteomes" id="UP001234297"/>
    </source>
</evidence>
<reference evidence="1 2" key="1">
    <citation type="journal article" date="2022" name="Hortic Res">
        <title>A haplotype resolved chromosomal level avocado genome allows analysis of novel avocado genes.</title>
        <authorList>
            <person name="Nath O."/>
            <person name="Fletcher S.J."/>
            <person name="Hayward A."/>
            <person name="Shaw L.M."/>
            <person name="Masouleh A.K."/>
            <person name="Furtado A."/>
            <person name="Henry R.J."/>
            <person name="Mitter N."/>
        </authorList>
    </citation>
    <scope>NUCLEOTIDE SEQUENCE [LARGE SCALE GENOMIC DNA]</scope>
    <source>
        <strain evidence="2">cv. Hass</strain>
    </source>
</reference>
<name>A0ACC2LRE6_PERAE</name>
<dbReference type="Proteomes" id="UP001234297">
    <property type="component" value="Chromosome 3"/>
</dbReference>
<sequence length="196" mass="21727">MAVSNSLSSLPIPQPRSPPKYPDLYGTHRKEAELQRMNREIGFLQDELLSVEGMQSASRCCKEVDDFVGLNPDPLIPLNQKPYRSFRIWKWLRAMSCFSLSWICCCSSGPIAPDAHAAAAAAAAATALRNFHADHVVSCQLFNVVLFQLFLALTALAAACGLAPNVQRCLQHRVYIEDPPCGVQRVCTMGLKHSWR</sequence>
<comment type="caution">
    <text evidence="1">The sequence shown here is derived from an EMBL/GenBank/DDBJ whole genome shotgun (WGS) entry which is preliminary data.</text>
</comment>
<accession>A0ACC2LRE6</accession>
<dbReference type="EMBL" id="CM056811">
    <property type="protein sequence ID" value="KAJ8635977.1"/>
    <property type="molecule type" value="Genomic_DNA"/>
</dbReference>
<evidence type="ECO:0000313" key="1">
    <source>
        <dbReference type="EMBL" id="KAJ8635977.1"/>
    </source>
</evidence>
<proteinExistence type="predicted"/>
<gene>
    <name evidence="1" type="ORF">MRB53_010244</name>
</gene>
<keyword evidence="2" id="KW-1185">Reference proteome</keyword>
<organism evidence="1 2">
    <name type="scientific">Persea americana</name>
    <name type="common">Avocado</name>
    <dbReference type="NCBI Taxonomy" id="3435"/>
    <lineage>
        <taxon>Eukaryota</taxon>
        <taxon>Viridiplantae</taxon>
        <taxon>Streptophyta</taxon>
        <taxon>Embryophyta</taxon>
        <taxon>Tracheophyta</taxon>
        <taxon>Spermatophyta</taxon>
        <taxon>Magnoliopsida</taxon>
        <taxon>Magnoliidae</taxon>
        <taxon>Laurales</taxon>
        <taxon>Lauraceae</taxon>
        <taxon>Persea</taxon>
    </lineage>
</organism>
<protein>
    <submittedName>
        <fullName evidence="1">Uncharacterized protein</fullName>
    </submittedName>
</protein>